<dbReference type="EMBL" id="UINC01011111">
    <property type="protein sequence ID" value="SVA49172.1"/>
    <property type="molecule type" value="Genomic_DNA"/>
</dbReference>
<sequence>MPAGDQTAVVLSSLLHDRQSIDRGVDPIVWRTGTGDLYQIPNAVYQLRNGLATARGDIDFAVTVCSLPNGATSARIVTAR</sequence>
<proteinExistence type="predicted"/>
<evidence type="ECO:0000313" key="1">
    <source>
        <dbReference type="EMBL" id="SVA49172.1"/>
    </source>
</evidence>
<protein>
    <submittedName>
        <fullName evidence="1">Uncharacterized protein</fullName>
    </submittedName>
</protein>
<name>A0A381W9N0_9ZZZZ</name>
<organism evidence="1">
    <name type="scientific">marine metagenome</name>
    <dbReference type="NCBI Taxonomy" id="408172"/>
    <lineage>
        <taxon>unclassified sequences</taxon>
        <taxon>metagenomes</taxon>
        <taxon>ecological metagenomes</taxon>
    </lineage>
</organism>
<dbReference type="AlphaFoldDB" id="A0A381W9N0"/>
<accession>A0A381W9N0</accession>
<gene>
    <name evidence="1" type="ORF">METZ01_LOCUS102026</name>
</gene>
<reference evidence="1" key="1">
    <citation type="submission" date="2018-05" db="EMBL/GenBank/DDBJ databases">
        <authorList>
            <person name="Lanie J.A."/>
            <person name="Ng W.-L."/>
            <person name="Kazmierczak K.M."/>
            <person name="Andrzejewski T.M."/>
            <person name="Davidsen T.M."/>
            <person name="Wayne K.J."/>
            <person name="Tettelin H."/>
            <person name="Glass J.I."/>
            <person name="Rusch D."/>
            <person name="Podicherti R."/>
            <person name="Tsui H.-C.T."/>
            <person name="Winkler M.E."/>
        </authorList>
    </citation>
    <scope>NUCLEOTIDE SEQUENCE</scope>
</reference>